<sequence length="378" mass="42512">MILRKFVEASLVRAAFLFHGLGGAVILVYYTQQPLFLVVALGVLLFVFELGTTVRYNEKGEWRWFVPVVVIYLVMVVPVIWITELDLLDFRVALNVTGSGSCPSRFIILEEIDSSCKHVFDDEVRGVTQEQLDRYNFGQTFSALFQQSFMIVLILGRWLLPKGGMTRNELSQLLLVYVGMAADMLEFSTETLRQPEIACERLIFIAILAVWSWSLLQFSFGQAVATQRSRLLISKVIDRALDGPPVNCASYLCGSEIWALLTDVILQDGPYLVIRTYVIIEYQITDNILIFFAVKNLLLVIMQIYRFIVLVVDTENESRKRLAPVEELGLSVLQALQNTTAADGRVSLALSYSNGEYQEQPEELNPGSGTNGPSENIA</sequence>
<organism evidence="3 4">
    <name type="scientific">Acanthaster planci</name>
    <name type="common">Crown-of-thorns starfish</name>
    <dbReference type="NCBI Taxonomy" id="133434"/>
    <lineage>
        <taxon>Eukaryota</taxon>
        <taxon>Metazoa</taxon>
        <taxon>Echinodermata</taxon>
        <taxon>Eleutherozoa</taxon>
        <taxon>Asterozoa</taxon>
        <taxon>Asteroidea</taxon>
        <taxon>Valvatacea</taxon>
        <taxon>Valvatida</taxon>
        <taxon>Acanthasteridae</taxon>
        <taxon>Acanthaster</taxon>
    </lineage>
</organism>
<proteinExistence type="predicted"/>
<name>A0A8B7YDK9_ACAPL</name>
<evidence type="ECO:0000256" key="2">
    <source>
        <dbReference type="SAM" id="Phobius"/>
    </source>
</evidence>
<feature type="transmembrane region" description="Helical" evidence="2">
    <location>
        <begin position="64"/>
        <end position="82"/>
    </location>
</feature>
<keyword evidence="2" id="KW-0812">Transmembrane</keyword>
<dbReference type="KEGG" id="aplc:110979649"/>
<dbReference type="Proteomes" id="UP000694845">
    <property type="component" value="Unplaced"/>
</dbReference>
<feature type="region of interest" description="Disordered" evidence="1">
    <location>
        <begin position="356"/>
        <end position="378"/>
    </location>
</feature>
<dbReference type="InterPro" id="IPR019169">
    <property type="entry name" value="Transmembrane_26"/>
</dbReference>
<feature type="transmembrane region" description="Helical" evidence="2">
    <location>
        <begin position="141"/>
        <end position="160"/>
    </location>
</feature>
<evidence type="ECO:0000313" key="3">
    <source>
        <dbReference type="Proteomes" id="UP000694845"/>
    </source>
</evidence>
<evidence type="ECO:0000313" key="4">
    <source>
        <dbReference type="RefSeq" id="XP_022091344.1"/>
    </source>
</evidence>
<dbReference type="RefSeq" id="XP_022091344.1">
    <property type="nucleotide sequence ID" value="XM_022235652.1"/>
</dbReference>
<dbReference type="OMA" id="CEWKRIC"/>
<dbReference type="OrthoDB" id="10042902at2759"/>
<protein>
    <submittedName>
        <fullName evidence="4">Transmembrane protein 26-like isoform X1</fullName>
    </submittedName>
</protein>
<keyword evidence="2" id="KW-1133">Transmembrane helix</keyword>
<accession>A0A8B7YDK9</accession>
<dbReference type="PANTHER" id="PTHR22168">
    <property type="entry name" value="TMEM26 PROTEIN"/>
    <property type="match status" value="1"/>
</dbReference>
<feature type="transmembrane region" description="Helical" evidence="2">
    <location>
        <begin position="35"/>
        <end position="52"/>
    </location>
</feature>
<feature type="transmembrane region" description="Helical" evidence="2">
    <location>
        <begin position="12"/>
        <end position="29"/>
    </location>
</feature>
<gene>
    <name evidence="4" type="primary">LOC110979649</name>
</gene>
<dbReference type="AlphaFoldDB" id="A0A8B7YDK9"/>
<feature type="compositionally biased region" description="Polar residues" evidence="1">
    <location>
        <begin position="367"/>
        <end position="378"/>
    </location>
</feature>
<reference evidence="4" key="1">
    <citation type="submission" date="2025-08" db="UniProtKB">
        <authorList>
            <consortium name="RefSeq"/>
        </authorList>
    </citation>
    <scope>IDENTIFICATION</scope>
</reference>
<keyword evidence="3" id="KW-1185">Reference proteome</keyword>
<dbReference type="GeneID" id="110979649"/>
<keyword evidence="2" id="KW-0472">Membrane</keyword>
<dbReference type="PANTHER" id="PTHR22168:SF8">
    <property type="entry name" value="TRANSMEMBRANE PROTEIN 26"/>
    <property type="match status" value="1"/>
</dbReference>
<feature type="transmembrane region" description="Helical" evidence="2">
    <location>
        <begin position="202"/>
        <end position="220"/>
    </location>
</feature>
<dbReference type="Pfam" id="PF09772">
    <property type="entry name" value="Tmem26"/>
    <property type="match status" value="1"/>
</dbReference>
<evidence type="ECO:0000256" key="1">
    <source>
        <dbReference type="SAM" id="MobiDB-lite"/>
    </source>
</evidence>
<feature type="transmembrane region" description="Helical" evidence="2">
    <location>
        <begin position="288"/>
        <end position="312"/>
    </location>
</feature>